<dbReference type="SUPFAM" id="SSF54001">
    <property type="entry name" value="Cysteine proteinases"/>
    <property type="match status" value="1"/>
</dbReference>
<dbReference type="InterPro" id="IPR038765">
    <property type="entry name" value="Papain-like_cys_pep_sf"/>
</dbReference>
<proteinExistence type="inferred from homology"/>
<keyword evidence="2" id="KW-0645">Protease</keyword>
<keyword evidence="7" id="KW-1185">Reference proteome</keyword>
<feature type="compositionally biased region" description="Polar residues" evidence="4">
    <location>
        <begin position="239"/>
        <end position="255"/>
    </location>
</feature>
<organism evidence="6 7">
    <name type="scientific">Macrosiphum euphorbiae</name>
    <name type="common">potato aphid</name>
    <dbReference type="NCBI Taxonomy" id="13131"/>
    <lineage>
        <taxon>Eukaryota</taxon>
        <taxon>Metazoa</taxon>
        <taxon>Ecdysozoa</taxon>
        <taxon>Arthropoda</taxon>
        <taxon>Hexapoda</taxon>
        <taxon>Insecta</taxon>
        <taxon>Pterygota</taxon>
        <taxon>Neoptera</taxon>
        <taxon>Paraneoptera</taxon>
        <taxon>Hemiptera</taxon>
        <taxon>Sternorrhyncha</taxon>
        <taxon>Aphidomorpha</taxon>
        <taxon>Aphidoidea</taxon>
        <taxon>Aphididae</taxon>
        <taxon>Macrosiphini</taxon>
        <taxon>Macrosiphum</taxon>
    </lineage>
</organism>
<comment type="similarity">
    <text evidence="1">Belongs to the peptidase C48 family.</text>
</comment>
<dbReference type="GO" id="GO:0008234">
    <property type="term" value="F:cysteine-type peptidase activity"/>
    <property type="evidence" value="ECO:0007669"/>
    <property type="project" value="InterPro"/>
</dbReference>
<keyword evidence="3" id="KW-0378">Hydrolase</keyword>
<protein>
    <recommendedName>
        <fullName evidence="5">Ubiquitin-like protease family profile domain-containing protein</fullName>
    </recommendedName>
</protein>
<evidence type="ECO:0000256" key="1">
    <source>
        <dbReference type="ARBA" id="ARBA00005234"/>
    </source>
</evidence>
<dbReference type="PROSITE" id="PS50600">
    <property type="entry name" value="ULP_PROTEASE"/>
    <property type="match status" value="1"/>
</dbReference>
<evidence type="ECO:0000259" key="5">
    <source>
        <dbReference type="PROSITE" id="PS50600"/>
    </source>
</evidence>
<name>A0AAV0WAJ2_9HEMI</name>
<dbReference type="Proteomes" id="UP001160148">
    <property type="component" value="Unassembled WGS sequence"/>
</dbReference>
<dbReference type="EMBL" id="CARXXK010000002">
    <property type="protein sequence ID" value="CAI6352839.1"/>
    <property type="molecule type" value="Genomic_DNA"/>
</dbReference>
<evidence type="ECO:0000256" key="4">
    <source>
        <dbReference type="SAM" id="MobiDB-lite"/>
    </source>
</evidence>
<comment type="caution">
    <text evidence="6">The sequence shown here is derived from an EMBL/GenBank/DDBJ whole genome shotgun (WGS) entry which is preliminary data.</text>
</comment>
<reference evidence="6 7" key="1">
    <citation type="submission" date="2023-01" db="EMBL/GenBank/DDBJ databases">
        <authorList>
            <person name="Whitehead M."/>
        </authorList>
    </citation>
    <scope>NUCLEOTIDE SEQUENCE [LARGE SCALE GENOMIC DNA]</scope>
</reference>
<dbReference type="GO" id="GO:0006508">
    <property type="term" value="P:proteolysis"/>
    <property type="evidence" value="ECO:0007669"/>
    <property type="project" value="UniProtKB-KW"/>
</dbReference>
<dbReference type="Gene3D" id="1.10.418.20">
    <property type="match status" value="1"/>
</dbReference>
<dbReference type="Gene3D" id="3.30.310.130">
    <property type="entry name" value="Ubiquitin-related"/>
    <property type="match status" value="1"/>
</dbReference>
<gene>
    <name evidence="6" type="ORF">MEUPH1_LOCUS9033</name>
</gene>
<feature type="domain" description="Ubiquitin-like protease family profile" evidence="5">
    <location>
        <begin position="1"/>
        <end position="150"/>
    </location>
</feature>
<evidence type="ECO:0000256" key="3">
    <source>
        <dbReference type="ARBA" id="ARBA00022801"/>
    </source>
</evidence>
<dbReference type="InterPro" id="IPR003653">
    <property type="entry name" value="Peptidase_C48_C"/>
</dbReference>
<evidence type="ECO:0000313" key="6">
    <source>
        <dbReference type="EMBL" id="CAI6352839.1"/>
    </source>
</evidence>
<sequence>MAGFGTTFYTYKYNENMINKYLDLIITQSTLKIHAFNVDFIDKYLNDGMRETKVWTKIPVLNTKIILFPIHIKEEWALIVIFTKIKTIACYHNKNLNYEFEMAIIKKFLISRQTIIGHHPSKWKSIYFHIPIQSSSHNSGPWILHLAKCISFNNTNIQHNYMPVIRKTQYKELMMDQIIINAVEVFKTPPTVTTNDTVQKKKKKKKKKMSTTQINHGFNGQWISLINNQHHGVKEGHSSLVSKSTNKHQQSTSRIQPREQHIPTHAPTSTPTTLSIIKTKFGK</sequence>
<dbReference type="AlphaFoldDB" id="A0AAV0WAJ2"/>
<accession>A0AAV0WAJ2</accession>
<feature type="region of interest" description="Disordered" evidence="4">
    <location>
        <begin position="233"/>
        <end position="274"/>
    </location>
</feature>
<evidence type="ECO:0000256" key="2">
    <source>
        <dbReference type="ARBA" id="ARBA00022670"/>
    </source>
</evidence>
<evidence type="ECO:0000313" key="7">
    <source>
        <dbReference type="Proteomes" id="UP001160148"/>
    </source>
</evidence>